<proteinExistence type="predicted"/>
<reference evidence="2 3" key="1">
    <citation type="submission" date="2022-10" db="EMBL/GenBank/DDBJ databases">
        <title>High-quality genome sequences of two octocoral-associated bacteria, Endozoicomonas euniceicola EF212 and Endozoicomonas gorgoniicola PS125.</title>
        <authorList>
            <person name="Chiou Y.-J."/>
            <person name="Chen Y.-H."/>
        </authorList>
    </citation>
    <scope>NUCLEOTIDE SEQUENCE [LARGE SCALE GENOMIC DNA]</scope>
    <source>
        <strain evidence="2 3">PS125</strain>
    </source>
</reference>
<evidence type="ECO:0000313" key="3">
    <source>
        <dbReference type="Proteomes" id="UP001209854"/>
    </source>
</evidence>
<organism evidence="2 3">
    <name type="scientific">Endozoicomonas gorgoniicola</name>
    <dbReference type="NCBI Taxonomy" id="1234144"/>
    <lineage>
        <taxon>Bacteria</taxon>
        <taxon>Pseudomonadati</taxon>
        <taxon>Pseudomonadota</taxon>
        <taxon>Gammaproteobacteria</taxon>
        <taxon>Oceanospirillales</taxon>
        <taxon>Endozoicomonadaceae</taxon>
        <taxon>Endozoicomonas</taxon>
    </lineage>
</organism>
<evidence type="ECO:0000313" key="2">
    <source>
        <dbReference type="EMBL" id="MCW7554560.1"/>
    </source>
</evidence>
<comment type="caution">
    <text evidence="2">The sequence shown here is derived from an EMBL/GenBank/DDBJ whole genome shotgun (WGS) entry which is preliminary data.</text>
</comment>
<keyword evidence="1" id="KW-0732">Signal</keyword>
<accession>A0ABT3MYV9</accession>
<feature type="chain" id="PRO_5046389258" description="NlpE C-terminal OB domain-containing protein" evidence="1">
    <location>
        <begin position="24"/>
        <end position="134"/>
    </location>
</feature>
<keyword evidence="3" id="KW-1185">Reference proteome</keyword>
<dbReference type="EMBL" id="JAPFCC010000001">
    <property type="protein sequence ID" value="MCW7554560.1"/>
    <property type="molecule type" value="Genomic_DNA"/>
</dbReference>
<dbReference type="RefSeq" id="WP_262564313.1">
    <property type="nucleotide sequence ID" value="NZ_JAPFCC010000001.1"/>
</dbReference>
<dbReference type="InterPro" id="IPR038139">
    <property type="entry name" value="NlpE_C_sf"/>
</dbReference>
<name>A0ABT3MYV9_9GAMM</name>
<protein>
    <recommendedName>
        <fullName evidence="4">NlpE C-terminal OB domain-containing protein</fullName>
    </recommendedName>
</protein>
<feature type="signal peptide" evidence="1">
    <location>
        <begin position="1"/>
        <end position="23"/>
    </location>
</feature>
<dbReference type="Proteomes" id="UP001209854">
    <property type="component" value="Unassembled WGS sequence"/>
</dbReference>
<sequence>MLIDGSLFCSVLPALLFSVFCGAEEIQAEPVTEQIFHGHYIWGGEVHTFSPCSSDKTYWVSFDWAGREMQNYYKAHLSKPYQPMFISFRGQILNEQVDGFALQFNGLVRISEVKSFGFGKEHQCDPVQDHTDDL</sequence>
<dbReference type="Gene3D" id="2.40.50.540">
    <property type="match status" value="1"/>
</dbReference>
<evidence type="ECO:0008006" key="4">
    <source>
        <dbReference type="Google" id="ProtNLM"/>
    </source>
</evidence>
<evidence type="ECO:0000256" key="1">
    <source>
        <dbReference type="SAM" id="SignalP"/>
    </source>
</evidence>
<gene>
    <name evidence="2" type="ORF">NX722_18435</name>
</gene>